<evidence type="ECO:0000313" key="2">
    <source>
        <dbReference type="Proteomes" id="UP000015102"/>
    </source>
</evidence>
<dbReference type="AlphaFoldDB" id="T1GMY3"/>
<dbReference type="EnsemblMetazoa" id="MESCA004920-RA">
    <property type="protein sequence ID" value="MESCA004920-PA"/>
    <property type="gene ID" value="MESCA004920"/>
</dbReference>
<dbReference type="EMBL" id="CAQQ02019479">
    <property type="status" value="NOT_ANNOTATED_CDS"/>
    <property type="molecule type" value="Genomic_DNA"/>
</dbReference>
<protein>
    <submittedName>
        <fullName evidence="1">Uncharacterized protein</fullName>
    </submittedName>
</protein>
<reference evidence="2" key="1">
    <citation type="submission" date="2013-02" db="EMBL/GenBank/DDBJ databases">
        <authorList>
            <person name="Hughes D."/>
        </authorList>
    </citation>
    <scope>NUCLEOTIDE SEQUENCE</scope>
    <source>
        <strain>Durham</strain>
        <strain evidence="2">NC isolate 2 -- Noor lab</strain>
    </source>
</reference>
<dbReference type="Proteomes" id="UP000015102">
    <property type="component" value="Unassembled WGS sequence"/>
</dbReference>
<name>T1GMY3_MEGSC</name>
<dbReference type="HOGENOM" id="CLU_2796895_0_0_1"/>
<keyword evidence="2" id="KW-1185">Reference proteome</keyword>
<accession>T1GMY3</accession>
<reference evidence="1" key="2">
    <citation type="submission" date="2015-06" db="UniProtKB">
        <authorList>
            <consortium name="EnsemblMetazoa"/>
        </authorList>
    </citation>
    <scope>IDENTIFICATION</scope>
</reference>
<sequence>MAIRYSIKKGKLNYSFFLFPTKSTFISLEQNLGYAKGKEYTEIGNVMDHEIMIATWNVRILNRVGAKQ</sequence>
<evidence type="ECO:0000313" key="1">
    <source>
        <dbReference type="EnsemblMetazoa" id="MESCA004920-PA"/>
    </source>
</evidence>
<proteinExistence type="predicted"/>
<organism evidence="1 2">
    <name type="scientific">Megaselia scalaris</name>
    <name type="common">Humpbacked fly</name>
    <name type="synonym">Phora scalaris</name>
    <dbReference type="NCBI Taxonomy" id="36166"/>
    <lineage>
        <taxon>Eukaryota</taxon>
        <taxon>Metazoa</taxon>
        <taxon>Ecdysozoa</taxon>
        <taxon>Arthropoda</taxon>
        <taxon>Hexapoda</taxon>
        <taxon>Insecta</taxon>
        <taxon>Pterygota</taxon>
        <taxon>Neoptera</taxon>
        <taxon>Endopterygota</taxon>
        <taxon>Diptera</taxon>
        <taxon>Brachycera</taxon>
        <taxon>Muscomorpha</taxon>
        <taxon>Platypezoidea</taxon>
        <taxon>Phoridae</taxon>
        <taxon>Megaseliini</taxon>
        <taxon>Megaselia</taxon>
    </lineage>
</organism>